<dbReference type="InterPro" id="IPR046341">
    <property type="entry name" value="SET_dom_sf"/>
</dbReference>
<dbReference type="EMBL" id="AGNL01035521">
    <property type="protein sequence ID" value="EJK54638.1"/>
    <property type="molecule type" value="Genomic_DNA"/>
</dbReference>
<dbReference type="PANTHER" id="PTHR13271:SF137">
    <property type="entry name" value="SET DOMAIN-CONTAINING PROTEIN"/>
    <property type="match status" value="1"/>
</dbReference>
<feature type="chain" id="PRO_5003836390" description="SET domain-containing protein" evidence="1">
    <location>
        <begin position="21"/>
        <end position="468"/>
    </location>
</feature>
<keyword evidence="4" id="KW-1185">Reference proteome</keyword>
<feature type="domain" description="SET" evidence="2">
    <location>
        <begin position="85"/>
        <end position="311"/>
    </location>
</feature>
<protein>
    <recommendedName>
        <fullName evidence="2">SET domain-containing protein</fullName>
    </recommendedName>
</protein>
<dbReference type="PROSITE" id="PS50280">
    <property type="entry name" value="SET"/>
    <property type="match status" value="1"/>
</dbReference>
<sequence length="468" mass="51713">MSVVALAAVASLVAVVPAAAFSPNLVSGVSVFDSARRTRTTANAAALNQYAPQAAGLVDVSDIYAQRDVYSMEEWAAQFGMQKAPGVEIASEDGVDYSLQATQPISTGQSVVYVPSDIVLNSASIQQEFGESLAQAEAVLVQGIKVRVRVKEGINYRLPLFRLMAKILVEYEKGQESAFYPWLNSLPRQFFNGVSMTKACTSCLPPYAGWLTSNEKINYARFAQALRQGWVPLSQETVSNEEVVKWAYNVAFTRFHEVWQPERAKLIGPMADMLNHAADPNCAIEVDYSGNINVVALREIPAGSALTISYGDPTNPTPLFAQYGFLPQDCTTIFCKAMHLEPQIRGLGYDFAELLFQTETGEIAPKVWDVFLYSILQQNDSGAAQQFYAACQSDDEGTKEQYNAQYFEYTLAALKEHVYTILNDCEQLTMRAQSYDLNQHPRVPVIVAHNELVFNTFTMTAALLEQMG</sequence>
<accession>K0RLQ1</accession>
<reference evidence="3 4" key="1">
    <citation type="journal article" date="2012" name="Genome Biol.">
        <title>Genome and low-iron response of an oceanic diatom adapted to chronic iron limitation.</title>
        <authorList>
            <person name="Lommer M."/>
            <person name="Specht M."/>
            <person name="Roy A.S."/>
            <person name="Kraemer L."/>
            <person name="Andreson R."/>
            <person name="Gutowska M.A."/>
            <person name="Wolf J."/>
            <person name="Bergner S.V."/>
            <person name="Schilhabel M.B."/>
            <person name="Klostermeier U.C."/>
            <person name="Beiko R.G."/>
            <person name="Rosenstiel P."/>
            <person name="Hippler M."/>
            <person name="Laroche J."/>
        </authorList>
    </citation>
    <scope>NUCLEOTIDE SEQUENCE [LARGE SCALE GENOMIC DNA]</scope>
    <source>
        <strain evidence="3 4">CCMP1005</strain>
    </source>
</reference>
<dbReference type="PANTHER" id="PTHR13271">
    <property type="entry name" value="UNCHARACTERIZED PUTATIVE METHYLTRANSFERASE"/>
    <property type="match status" value="1"/>
</dbReference>
<dbReference type="Gene3D" id="3.90.1410.10">
    <property type="entry name" value="set domain protein methyltransferase, domain 1"/>
    <property type="match status" value="1"/>
</dbReference>
<organism evidence="3 4">
    <name type="scientific">Thalassiosira oceanica</name>
    <name type="common">Marine diatom</name>
    <dbReference type="NCBI Taxonomy" id="159749"/>
    <lineage>
        <taxon>Eukaryota</taxon>
        <taxon>Sar</taxon>
        <taxon>Stramenopiles</taxon>
        <taxon>Ochrophyta</taxon>
        <taxon>Bacillariophyta</taxon>
        <taxon>Coscinodiscophyceae</taxon>
        <taxon>Thalassiosirophycidae</taxon>
        <taxon>Thalassiosirales</taxon>
        <taxon>Thalassiosiraceae</taxon>
        <taxon>Thalassiosira</taxon>
    </lineage>
</organism>
<dbReference type="OrthoDB" id="341421at2759"/>
<gene>
    <name evidence="3" type="ORF">THAOC_25717</name>
</gene>
<dbReference type="GO" id="GO:0016279">
    <property type="term" value="F:protein-lysine N-methyltransferase activity"/>
    <property type="evidence" value="ECO:0007669"/>
    <property type="project" value="TreeGrafter"/>
</dbReference>
<evidence type="ECO:0000256" key="1">
    <source>
        <dbReference type="SAM" id="SignalP"/>
    </source>
</evidence>
<proteinExistence type="predicted"/>
<dbReference type="CDD" id="cd10527">
    <property type="entry name" value="SET_LSMT"/>
    <property type="match status" value="1"/>
</dbReference>
<keyword evidence="1" id="KW-0732">Signal</keyword>
<dbReference type="AlphaFoldDB" id="K0RLQ1"/>
<dbReference type="eggNOG" id="ENOG502T6PA">
    <property type="taxonomic scope" value="Eukaryota"/>
</dbReference>
<dbReference type="InterPro" id="IPR001214">
    <property type="entry name" value="SET_dom"/>
</dbReference>
<feature type="signal peptide" evidence="1">
    <location>
        <begin position="1"/>
        <end position="20"/>
    </location>
</feature>
<evidence type="ECO:0000313" key="4">
    <source>
        <dbReference type="Proteomes" id="UP000266841"/>
    </source>
</evidence>
<dbReference type="Proteomes" id="UP000266841">
    <property type="component" value="Unassembled WGS sequence"/>
</dbReference>
<evidence type="ECO:0000313" key="3">
    <source>
        <dbReference type="EMBL" id="EJK54638.1"/>
    </source>
</evidence>
<name>K0RLQ1_THAOC</name>
<dbReference type="InterPro" id="IPR050600">
    <property type="entry name" value="SETD3_SETD6_MTase"/>
</dbReference>
<dbReference type="SUPFAM" id="SSF82199">
    <property type="entry name" value="SET domain"/>
    <property type="match status" value="1"/>
</dbReference>
<evidence type="ECO:0000259" key="2">
    <source>
        <dbReference type="PROSITE" id="PS50280"/>
    </source>
</evidence>
<dbReference type="Pfam" id="PF00856">
    <property type="entry name" value="SET"/>
    <property type="match status" value="1"/>
</dbReference>
<comment type="caution">
    <text evidence="3">The sequence shown here is derived from an EMBL/GenBank/DDBJ whole genome shotgun (WGS) entry which is preliminary data.</text>
</comment>